<dbReference type="InterPro" id="IPR002397">
    <property type="entry name" value="Cyt_P450_B"/>
</dbReference>
<dbReference type="SUPFAM" id="SSF48264">
    <property type="entry name" value="Cytochrome P450"/>
    <property type="match status" value="1"/>
</dbReference>
<comment type="similarity">
    <text evidence="2 8">Belongs to the cytochrome P450 family.</text>
</comment>
<dbReference type="PROSITE" id="PS00086">
    <property type="entry name" value="CYTOCHROME_P450"/>
    <property type="match status" value="1"/>
</dbReference>
<evidence type="ECO:0000256" key="6">
    <source>
        <dbReference type="ARBA" id="ARBA00023004"/>
    </source>
</evidence>
<dbReference type="InterPro" id="IPR001128">
    <property type="entry name" value="Cyt_P450"/>
</dbReference>
<accession>A1UPH0</accession>
<keyword evidence="3 8" id="KW-0349">Heme</keyword>
<dbReference type="AlphaFoldDB" id="A1UPH0"/>
<geneLocation type="plasmid" evidence="9">
    <name>pMKMS01</name>
</geneLocation>
<keyword evidence="4 8" id="KW-0479">Metal-binding</keyword>
<name>A1UPH0_MYCSK</name>
<evidence type="ECO:0000313" key="9">
    <source>
        <dbReference type="EMBL" id="ABL94728.1"/>
    </source>
</evidence>
<dbReference type="Pfam" id="PF00067">
    <property type="entry name" value="p450"/>
    <property type="match status" value="1"/>
</dbReference>
<dbReference type="GO" id="GO:0008395">
    <property type="term" value="F:steroid hydroxylase activity"/>
    <property type="evidence" value="ECO:0007669"/>
    <property type="project" value="TreeGrafter"/>
</dbReference>
<dbReference type="PRINTS" id="PR00359">
    <property type="entry name" value="BP450"/>
</dbReference>
<dbReference type="InterPro" id="IPR036396">
    <property type="entry name" value="Cyt_P450_sf"/>
</dbReference>
<dbReference type="EMBL" id="CP000519">
    <property type="protein sequence ID" value="ABL94728.1"/>
    <property type="molecule type" value="Genomic_DNA"/>
</dbReference>
<evidence type="ECO:0000256" key="1">
    <source>
        <dbReference type="ARBA" id="ARBA00001971"/>
    </source>
</evidence>
<reference evidence="9" key="1">
    <citation type="submission" date="2006-12" db="EMBL/GenBank/DDBJ databases">
        <title>Complete sequence of plasmid pMKMS01 of Mycobacterium sp. KMS.</title>
        <authorList>
            <consortium name="US DOE Joint Genome Institute"/>
            <person name="Copeland A."/>
            <person name="Lucas S."/>
            <person name="Lapidus A."/>
            <person name="Barry K."/>
            <person name="Detter J.C."/>
            <person name="Glavina del Rio T."/>
            <person name="Hammon N."/>
            <person name="Israni S."/>
            <person name="Dalin E."/>
            <person name="Tice H."/>
            <person name="Pitluck S."/>
            <person name="Kiss H."/>
            <person name="Brettin T."/>
            <person name="Bruce D."/>
            <person name="Han C."/>
            <person name="Tapia R."/>
            <person name="Gilna P."/>
            <person name="Schmutz J."/>
            <person name="Larimer F."/>
            <person name="Land M."/>
            <person name="Hauser L."/>
            <person name="Kyrpides N."/>
            <person name="Mikhailova N."/>
            <person name="Miller C.D."/>
            <person name="Richardson P."/>
        </authorList>
    </citation>
    <scope>NUCLEOTIDE SEQUENCE [LARGE SCALE GENOMIC DNA]</scope>
    <source>
        <strain evidence="9">KMS</strain>
        <plasmid evidence="9">pMKMS01</plasmid>
    </source>
</reference>
<evidence type="ECO:0000256" key="4">
    <source>
        <dbReference type="ARBA" id="ARBA00022723"/>
    </source>
</evidence>
<dbReference type="GO" id="GO:0006707">
    <property type="term" value="P:cholesterol catabolic process"/>
    <property type="evidence" value="ECO:0007669"/>
    <property type="project" value="TreeGrafter"/>
</dbReference>
<dbReference type="OrthoDB" id="4371969at2"/>
<organism evidence="9">
    <name type="scientific">Mycobacterium sp. (strain KMS)</name>
    <dbReference type="NCBI Taxonomy" id="189918"/>
    <lineage>
        <taxon>Bacteria</taxon>
        <taxon>Bacillati</taxon>
        <taxon>Actinomycetota</taxon>
        <taxon>Actinomycetes</taxon>
        <taxon>Mycobacteriales</taxon>
        <taxon>Mycobacteriaceae</taxon>
        <taxon>Mycobacterium</taxon>
    </lineage>
</organism>
<gene>
    <name evidence="9" type="ordered locus">Mkms_5543</name>
</gene>
<sequence length="391" mass="41568">MTSAGSAQVTLPWDAANPYPFYARKRCEGTVVWDDCAQASLVLSYPAAQQILADPTGWTSNPLANPAAVAALGALGDEALFARSMLNTDGAAHQRLRGSVRDVFTRTFIAGLHPGVESICTRLTAALPTSEPFDFMADFALPFPIAVASAWLGLSEDTAGLLREESPAISRLLNDFSDTDAVDAATAALAALLTEMLPLAADRRTHPSDDLISFIAADTDLELDDVVFTALLIAVAGHETTANLLGAGMSRLLRHGERITAETVDAGLVTELLRLDGPVQAVGRTATRHHIVDGIPIEAGQSVLVVIAAANRDPHVFTDPDQFRTDRRGPAPLSFGHGPHYCLGAALARMEITTALRHILQRQPTQAGAPTWRDTRAIRGPRTLGLVLGKP</sequence>
<dbReference type="PANTHER" id="PTHR46696">
    <property type="entry name" value="P450, PUTATIVE (EUROFUNG)-RELATED"/>
    <property type="match status" value="1"/>
</dbReference>
<evidence type="ECO:0000256" key="8">
    <source>
        <dbReference type="RuleBase" id="RU000461"/>
    </source>
</evidence>
<keyword evidence="7 8" id="KW-0503">Monooxygenase</keyword>
<proteinExistence type="inferred from homology"/>
<dbReference type="GO" id="GO:0005506">
    <property type="term" value="F:iron ion binding"/>
    <property type="evidence" value="ECO:0007669"/>
    <property type="project" value="InterPro"/>
</dbReference>
<keyword evidence="9" id="KW-0614">Plasmid</keyword>
<dbReference type="KEGG" id="mkm:Mkms_5543"/>
<dbReference type="HOGENOM" id="CLU_033716_0_2_11"/>
<protein>
    <submittedName>
        <fullName evidence="9">Cytochrome P450</fullName>
    </submittedName>
</protein>
<evidence type="ECO:0000256" key="5">
    <source>
        <dbReference type="ARBA" id="ARBA00023002"/>
    </source>
</evidence>
<dbReference type="PRINTS" id="PR00385">
    <property type="entry name" value="P450"/>
</dbReference>
<dbReference type="PANTHER" id="PTHR46696:SF4">
    <property type="entry name" value="BIOTIN BIOSYNTHESIS CYTOCHROME P450"/>
    <property type="match status" value="1"/>
</dbReference>
<evidence type="ECO:0000256" key="3">
    <source>
        <dbReference type="ARBA" id="ARBA00022617"/>
    </source>
</evidence>
<dbReference type="GO" id="GO:0036199">
    <property type="term" value="F:cholest-4-en-3-one 26-monooxygenase activity"/>
    <property type="evidence" value="ECO:0007669"/>
    <property type="project" value="TreeGrafter"/>
</dbReference>
<evidence type="ECO:0000256" key="7">
    <source>
        <dbReference type="ARBA" id="ARBA00023033"/>
    </source>
</evidence>
<dbReference type="Gene3D" id="1.10.630.10">
    <property type="entry name" value="Cytochrome P450"/>
    <property type="match status" value="1"/>
</dbReference>
<comment type="cofactor">
    <cofactor evidence="1">
        <name>heme</name>
        <dbReference type="ChEBI" id="CHEBI:30413"/>
    </cofactor>
</comment>
<keyword evidence="6 8" id="KW-0408">Iron</keyword>
<evidence type="ECO:0000256" key="2">
    <source>
        <dbReference type="ARBA" id="ARBA00010617"/>
    </source>
</evidence>
<keyword evidence="5 8" id="KW-0560">Oxidoreductase</keyword>
<dbReference type="InterPro" id="IPR017972">
    <property type="entry name" value="Cyt_P450_CS"/>
</dbReference>
<dbReference type="GO" id="GO:0020037">
    <property type="term" value="F:heme binding"/>
    <property type="evidence" value="ECO:0007669"/>
    <property type="project" value="InterPro"/>
</dbReference>